<dbReference type="PANTHER" id="PTHR47866:SF2">
    <property type="entry name" value="HYDROXYPROLINE-RICH GLYCOPROTEIN FAMILY PROTEIN"/>
    <property type="match status" value="1"/>
</dbReference>
<reference evidence="4" key="1">
    <citation type="journal article" date="2021" name="Nat. Commun.">
        <title>Genomic analyses provide insights into spinach domestication and the genetic basis of agronomic traits.</title>
        <authorList>
            <person name="Cai X."/>
            <person name="Sun X."/>
            <person name="Xu C."/>
            <person name="Sun H."/>
            <person name="Wang X."/>
            <person name="Ge C."/>
            <person name="Zhang Z."/>
            <person name="Wang Q."/>
            <person name="Fei Z."/>
            <person name="Jiao C."/>
            <person name="Wang Q."/>
        </authorList>
    </citation>
    <scope>NUCLEOTIDE SEQUENCE [LARGE SCALE GENOMIC DNA]</scope>
    <source>
        <strain evidence="4">cv. Varoflay</strain>
    </source>
</reference>
<dbReference type="Proteomes" id="UP000813463">
    <property type="component" value="Chromosome 5"/>
</dbReference>
<proteinExistence type="predicted"/>
<dbReference type="GO" id="GO:0031124">
    <property type="term" value="P:mRNA 3'-end processing"/>
    <property type="evidence" value="ECO:0007669"/>
    <property type="project" value="InterPro"/>
</dbReference>
<dbReference type="KEGG" id="soe:110799705"/>
<evidence type="ECO:0000313" key="4">
    <source>
        <dbReference type="Proteomes" id="UP000813463"/>
    </source>
</evidence>
<feature type="region of interest" description="Disordered" evidence="1">
    <location>
        <begin position="73"/>
        <end position="94"/>
    </location>
</feature>
<feature type="compositionally biased region" description="Polar residues" evidence="1">
    <location>
        <begin position="237"/>
        <end position="258"/>
    </location>
</feature>
<evidence type="ECO:0000256" key="1">
    <source>
        <dbReference type="SAM" id="MobiDB-lite"/>
    </source>
</evidence>
<accession>A0A9R0J677</accession>
<feature type="compositionally biased region" description="Polar residues" evidence="1">
    <location>
        <begin position="154"/>
        <end position="171"/>
    </location>
</feature>
<gene>
    <name evidence="5" type="primary">LOC110799705</name>
</gene>
<dbReference type="Pfam" id="PF14327">
    <property type="entry name" value="CSTF2_hinge"/>
    <property type="match status" value="1"/>
</dbReference>
<dbReference type="PANTHER" id="PTHR47866">
    <property type="entry name" value="HYDROXYPROLINE-RICH GLYCOPROTEIN FAMILY PROTEIN"/>
    <property type="match status" value="1"/>
</dbReference>
<evidence type="ECO:0000259" key="3">
    <source>
        <dbReference type="Pfam" id="PF14327"/>
    </source>
</evidence>
<protein>
    <submittedName>
        <fullName evidence="5">Cleavage stimulating factor 64 isoform X1</fullName>
    </submittedName>
</protein>
<feature type="compositionally biased region" description="Pro residues" evidence="1">
    <location>
        <begin position="325"/>
        <end position="343"/>
    </location>
</feature>
<dbReference type="GO" id="GO:0035194">
    <property type="term" value="P:regulatory ncRNA-mediated post-transcriptional gene silencing"/>
    <property type="evidence" value="ECO:0000318"/>
    <property type="project" value="GO_Central"/>
</dbReference>
<dbReference type="Pfam" id="PF14304">
    <property type="entry name" value="CSTF_C"/>
    <property type="match status" value="1"/>
</dbReference>
<dbReference type="InterPro" id="IPR026896">
    <property type="entry name" value="CSTF_C"/>
</dbReference>
<dbReference type="GO" id="GO:0006396">
    <property type="term" value="P:RNA processing"/>
    <property type="evidence" value="ECO:0000318"/>
    <property type="project" value="GO_Central"/>
</dbReference>
<feature type="domain" description="Transcription termination and cleavage factor C-terminal" evidence="2">
    <location>
        <begin position="348"/>
        <end position="382"/>
    </location>
</feature>
<feature type="region of interest" description="Disordered" evidence="1">
    <location>
        <begin position="114"/>
        <end position="220"/>
    </location>
</feature>
<dbReference type="AlphaFoldDB" id="A0A9R0J677"/>
<dbReference type="InterPro" id="IPR025742">
    <property type="entry name" value="CSTF2_hinge"/>
</dbReference>
<name>A0A9R0J677_SPIOL</name>
<feature type="region of interest" description="Disordered" evidence="1">
    <location>
        <begin position="237"/>
        <end position="346"/>
    </location>
</feature>
<dbReference type="RefSeq" id="XP_021860674.1">
    <property type="nucleotide sequence ID" value="XM_022004982.2"/>
</dbReference>
<keyword evidence="4" id="KW-1185">Reference proteome</keyword>
<dbReference type="GeneID" id="110799705"/>
<evidence type="ECO:0000313" key="5">
    <source>
        <dbReference type="RefSeq" id="XP_021860674.1"/>
    </source>
</evidence>
<reference evidence="5" key="2">
    <citation type="submission" date="2025-08" db="UniProtKB">
        <authorList>
            <consortium name="RefSeq"/>
        </authorList>
    </citation>
    <scope>IDENTIFICATION</scope>
    <source>
        <tissue evidence="5">Leaf</tissue>
    </source>
</reference>
<evidence type="ECO:0000259" key="2">
    <source>
        <dbReference type="Pfam" id="PF14304"/>
    </source>
</evidence>
<feature type="domain" description="Cleavage stimulation factor subunit 2 hinge" evidence="3">
    <location>
        <begin position="8"/>
        <end position="70"/>
    </location>
</feature>
<dbReference type="Gene3D" id="1.10.20.70">
    <property type="entry name" value="Transcription termination and cleavage factor, C-terminal domain"/>
    <property type="match status" value="1"/>
</dbReference>
<organism evidence="4 5">
    <name type="scientific">Spinacia oleracea</name>
    <name type="common">Spinach</name>
    <dbReference type="NCBI Taxonomy" id="3562"/>
    <lineage>
        <taxon>Eukaryota</taxon>
        <taxon>Viridiplantae</taxon>
        <taxon>Streptophyta</taxon>
        <taxon>Embryophyta</taxon>
        <taxon>Tracheophyta</taxon>
        <taxon>Spermatophyta</taxon>
        <taxon>Magnoliopsida</taxon>
        <taxon>eudicotyledons</taxon>
        <taxon>Gunneridae</taxon>
        <taxon>Pentapetalae</taxon>
        <taxon>Caryophyllales</taxon>
        <taxon>Chenopodiaceae</taxon>
        <taxon>Chenopodioideae</taxon>
        <taxon>Anserineae</taxon>
        <taxon>Spinacia</taxon>
    </lineage>
</organism>
<dbReference type="InterPro" id="IPR038192">
    <property type="entry name" value="CSTF_C_sf"/>
</dbReference>
<feature type="compositionally biased region" description="Polar residues" evidence="1">
    <location>
        <begin position="114"/>
        <end position="138"/>
    </location>
</feature>
<sequence length="382" mass="41979">MAGNQISGDGLASNLAGMSKTQLYDIMCQMKSLIEQNQQQARKILVQNPLLTRALFQAQIMLGMVQAPQVVQSNQPQASSQPSHPVQQTNVHVAHSTPKQVTLPDQANISQAQLPVRKQQQNQSSLPIMSTPTAQGIHSQPMPPQAIEQPRGPLNTQASQMSHTQSSQVPNMPSLPMHSGSQPPPVHQPPMSSVPSHFQQPMQTTGVSHHQLQPPVPPQPRPPMQMQYQPPIGANMNFQNSGTPQMHHSQPMYHTSSRPPVGTGPFPQGQLPPLPHQPPHQSLYQVGGSHMSVDFNHQNSNKMQMERPSPWPPVSRENTSGSQLPAPPLGPGGNQPPRPPPLTPEVEQQLLQQVMSLTPEQINLLPPEQRHQVLQLQQMLRQ</sequence>
<feature type="compositionally biased region" description="Low complexity" evidence="1">
    <location>
        <begin position="73"/>
        <end position="88"/>
    </location>
</feature>
<feature type="compositionally biased region" description="Polar residues" evidence="1">
    <location>
        <begin position="190"/>
        <end position="210"/>
    </location>
</feature>
<dbReference type="OrthoDB" id="272703at2759"/>
<dbReference type="Gene3D" id="1.25.40.630">
    <property type="match status" value="1"/>
</dbReference>